<evidence type="ECO:0000256" key="10">
    <source>
        <dbReference type="ARBA" id="ARBA00023242"/>
    </source>
</evidence>
<evidence type="ECO:0000313" key="14">
    <source>
        <dbReference type="Ensembl" id="ENSBOBP00000002686.1"/>
    </source>
</evidence>
<keyword evidence="3" id="KW-0479">Metal-binding</keyword>
<keyword evidence="5 11" id="KW-0863">Zinc-finger</keyword>
<evidence type="ECO:0000256" key="1">
    <source>
        <dbReference type="ARBA" id="ARBA00004123"/>
    </source>
</evidence>
<evidence type="ECO:0000256" key="6">
    <source>
        <dbReference type="ARBA" id="ARBA00022833"/>
    </source>
</evidence>
<keyword evidence="8" id="KW-0238">DNA-binding</keyword>
<feature type="domain" description="C2H2-type" evidence="13">
    <location>
        <begin position="252"/>
        <end position="279"/>
    </location>
</feature>
<evidence type="ECO:0000259" key="13">
    <source>
        <dbReference type="PROSITE" id="PS50157"/>
    </source>
</evidence>
<dbReference type="Pfam" id="PF13894">
    <property type="entry name" value="zf-C2H2_4"/>
    <property type="match status" value="1"/>
</dbReference>
<evidence type="ECO:0000256" key="8">
    <source>
        <dbReference type="ARBA" id="ARBA00023125"/>
    </source>
</evidence>
<feature type="region of interest" description="Disordered" evidence="12">
    <location>
        <begin position="1"/>
        <end position="37"/>
    </location>
</feature>
<sequence>MEGMLQGPKEESQSPTVDVEHAGQQQPDDTQGSHRLRKPLKCSFKGMYTEDPQEATTQPQRTSRGKEYKCEHCGKVFTCGSNLSRHRRIHTGEKPYKCQDCGKSFTLSRYLLNHQRTHTKEKPYLCTTCGKRFSCSSTLHIHQRIHTGERPYACSQCEMTFRYRDQLRRHQLAIHKGESSGGGGRYPDVTSCSAKIGGYGVCGGDCAYGGGDEQGKGGRGRKGGDTQEKGVKGAGSAVQGGSSVRWPSPEKYECEHCGKVFMCRSVLTHHRRIHTGEKPFKCWDCGKGFKLSGSQLNTHRRIHTGERPYTCSHCGMIFWQNYDLRKHKRAVHPGEYSGGA</sequence>
<proteinExistence type="inferred from homology"/>
<dbReference type="GO" id="GO:0008270">
    <property type="term" value="F:zinc ion binding"/>
    <property type="evidence" value="ECO:0007669"/>
    <property type="project" value="UniProtKB-KW"/>
</dbReference>
<evidence type="ECO:0000256" key="9">
    <source>
        <dbReference type="ARBA" id="ARBA00023163"/>
    </source>
</evidence>
<comment type="similarity">
    <text evidence="2">Belongs to the krueppel C2H2-type zinc-finger protein family.</text>
</comment>
<dbReference type="GO" id="GO:0005634">
    <property type="term" value="C:nucleus"/>
    <property type="evidence" value="ECO:0007669"/>
    <property type="project" value="UniProtKB-SubCell"/>
</dbReference>
<dbReference type="PROSITE" id="PS00028">
    <property type="entry name" value="ZINC_FINGER_C2H2_1"/>
    <property type="match status" value="6"/>
</dbReference>
<dbReference type="FunFam" id="3.30.160.60:FF:000023">
    <property type="entry name" value="zinc finger protein 37 homolog"/>
    <property type="match status" value="1"/>
</dbReference>
<dbReference type="Proteomes" id="UP000694567">
    <property type="component" value="Unplaced"/>
</dbReference>
<dbReference type="Pfam" id="PF00096">
    <property type="entry name" value="zf-C2H2"/>
    <property type="match status" value="3"/>
</dbReference>
<dbReference type="Ensembl" id="ENSBOBT00000002745.1">
    <property type="protein sequence ID" value="ENSBOBP00000002686.1"/>
    <property type="gene ID" value="ENSBOBG00000001784.1"/>
</dbReference>
<reference evidence="14" key="1">
    <citation type="submission" date="2025-08" db="UniProtKB">
        <authorList>
            <consortium name="Ensembl"/>
        </authorList>
    </citation>
    <scope>IDENTIFICATION</scope>
</reference>
<dbReference type="FunFam" id="3.30.160.60:FF:000557">
    <property type="entry name" value="zinc finger and SCAN domain-containing protein 29"/>
    <property type="match status" value="1"/>
</dbReference>
<dbReference type="FunFam" id="3.30.160.60:FF:000149">
    <property type="entry name" value="Zinc finger protein 569"/>
    <property type="match status" value="1"/>
</dbReference>
<dbReference type="SUPFAM" id="SSF57667">
    <property type="entry name" value="beta-beta-alpha zinc fingers"/>
    <property type="match status" value="4"/>
</dbReference>
<keyword evidence="7" id="KW-0805">Transcription regulation</keyword>
<keyword evidence="4" id="KW-0677">Repeat</keyword>
<keyword evidence="10" id="KW-0539">Nucleus</keyword>
<feature type="domain" description="C2H2-type" evidence="13">
    <location>
        <begin position="280"/>
        <end position="308"/>
    </location>
</feature>
<keyword evidence="6" id="KW-0862">Zinc</keyword>
<evidence type="ECO:0000256" key="12">
    <source>
        <dbReference type="SAM" id="MobiDB-lite"/>
    </source>
</evidence>
<organism evidence="14 15">
    <name type="scientific">Bubo bubo</name>
    <name type="common">Eurasian eagle-owl</name>
    <name type="synonym">Strix bubo</name>
    <dbReference type="NCBI Taxonomy" id="30461"/>
    <lineage>
        <taxon>Eukaryota</taxon>
        <taxon>Metazoa</taxon>
        <taxon>Chordata</taxon>
        <taxon>Craniata</taxon>
        <taxon>Vertebrata</taxon>
        <taxon>Euteleostomi</taxon>
        <taxon>Archelosauria</taxon>
        <taxon>Archosauria</taxon>
        <taxon>Dinosauria</taxon>
        <taxon>Saurischia</taxon>
        <taxon>Theropoda</taxon>
        <taxon>Coelurosauria</taxon>
        <taxon>Aves</taxon>
        <taxon>Neognathae</taxon>
        <taxon>Neoaves</taxon>
        <taxon>Telluraves</taxon>
        <taxon>Strigiformes</taxon>
        <taxon>Strigidae</taxon>
        <taxon>Bubo</taxon>
    </lineage>
</organism>
<name>A0A8C0EG39_BUBBB</name>
<protein>
    <recommendedName>
        <fullName evidence="13">C2H2-type domain-containing protein</fullName>
    </recommendedName>
</protein>
<dbReference type="PROSITE" id="PS50157">
    <property type="entry name" value="ZINC_FINGER_C2H2_2"/>
    <property type="match status" value="7"/>
</dbReference>
<dbReference type="GO" id="GO:0003677">
    <property type="term" value="F:DNA binding"/>
    <property type="evidence" value="ECO:0007669"/>
    <property type="project" value="UniProtKB-KW"/>
</dbReference>
<evidence type="ECO:0000256" key="7">
    <source>
        <dbReference type="ARBA" id="ARBA00023015"/>
    </source>
</evidence>
<feature type="compositionally biased region" description="Basic and acidic residues" evidence="12">
    <location>
        <begin position="222"/>
        <end position="231"/>
    </location>
</feature>
<feature type="region of interest" description="Disordered" evidence="12">
    <location>
        <begin position="213"/>
        <end position="246"/>
    </location>
</feature>
<dbReference type="FunFam" id="3.30.160.60:FF:002063">
    <property type="entry name" value="RB associated KRAB zinc finger"/>
    <property type="match status" value="1"/>
</dbReference>
<accession>A0A8C0EG39</accession>
<dbReference type="PANTHER" id="PTHR23234">
    <property type="entry name" value="ZNF44 PROTEIN"/>
    <property type="match status" value="1"/>
</dbReference>
<dbReference type="Gene3D" id="3.30.160.60">
    <property type="entry name" value="Classic Zinc Finger"/>
    <property type="match status" value="7"/>
</dbReference>
<feature type="domain" description="C2H2-type" evidence="13">
    <location>
        <begin position="152"/>
        <end position="180"/>
    </location>
</feature>
<dbReference type="FunFam" id="3.30.160.60:FF:000688">
    <property type="entry name" value="zinc finger protein 197 isoform X1"/>
    <property type="match status" value="1"/>
</dbReference>
<evidence type="ECO:0000256" key="3">
    <source>
        <dbReference type="ARBA" id="ARBA00022723"/>
    </source>
</evidence>
<feature type="compositionally biased region" description="Low complexity" evidence="12">
    <location>
        <begin position="234"/>
        <end position="244"/>
    </location>
</feature>
<evidence type="ECO:0000256" key="11">
    <source>
        <dbReference type="PROSITE-ProRule" id="PRU00042"/>
    </source>
</evidence>
<feature type="domain" description="C2H2-type" evidence="13">
    <location>
        <begin position="124"/>
        <end position="151"/>
    </location>
</feature>
<dbReference type="FunFam" id="3.30.160.60:FF:000338">
    <property type="entry name" value="zinc finger protein 383"/>
    <property type="match status" value="1"/>
</dbReference>
<dbReference type="InterPro" id="IPR050758">
    <property type="entry name" value="Znf_C2H2-type"/>
</dbReference>
<evidence type="ECO:0000313" key="15">
    <source>
        <dbReference type="Proteomes" id="UP000694567"/>
    </source>
</evidence>
<feature type="domain" description="C2H2-type" evidence="13">
    <location>
        <begin position="96"/>
        <end position="123"/>
    </location>
</feature>
<dbReference type="SMART" id="SM00355">
    <property type="entry name" value="ZnF_C2H2"/>
    <property type="match status" value="7"/>
</dbReference>
<keyword evidence="9" id="KW-0804">Transcription</keyword>
<evidence type="ECO:0000256" key="4">
    <source>
        <dbReference type="ARBA" id="ARBA00022737"/>
    </source>
</evidence>
<evidence type="ECO:0000256" key="5">
    <source>
        <dbReference type="ARBA" id="ARBA00022771"/>
    </source>
</evidence>
<evidence type="ECO:0000256" key="2">
    <source>
        <dbReference type="ARBA" id="ARBA00006991"/>
    </source>
</evidence>
<keyword evidence="15" id="KW-1185">Reference proteome</keyword>
<dbReference type="InterPro" id="IPR036236">
    <property type="entry name" value="Znf_C2H2_sf"/>
</dbReference>
<dbReference type="InterPro" id="IPR013087">
    <property type="entry name" value="Znf_C2H2_type"/>
</dbReference>
<dbReference type="AlphaFoldDB" id="A0A8C0EG39"/>
<feature type="domain" description="C2H2-type" evidence="13">
    <location>
        <begin position="309"/>
        <end position="337"/>
    </location>
</feature>
<dbReference type="PANTHER" id="PTHR23234:SF10">
    <property type="entry name" value="RIKEN CDNA 6720489N17 GENE-RELATED"/>
    <property type="match status" value="1"/>
</dbReference>
<feature type="domain" description="C2H2-type" evidence="13">
    <location>
        <begin position="68"/>
        <end position="95"/>
    </location>
</feature>
<reference evidence="14" key="2">
    <citation type="submission" date="2025-09" db="UniProtKB">
        <authorList>
            <consortium name="Ensembl"/>
        </authorList>
    </citation>
    <scope>IDENTIFICATION</scope>
</reference>
<dbReference type="FunFam" id="3.30.160.60:FF:000710">
    <property type="entry name" value="Zinc finger protein 768"/>
    <property type="match status" value="1"/>
</dbReference>
<comment type="subcellular location">
    <subcellularLocation>
        <location evidence="1">Nucleus</location>
    </subcellularLocation>
</comment>